<feature type="transmembrane region" description="Helical" evidence="7">
    <location>
        <begin position="35"/>
        <end position="57"/>
    </location>
</feature>
<name>A0ABQ6FMF6_9CHLR</name>
<proteinExistence type="predicted"/>
<evidence type="ECO:0000256" key="1">
    <source>
        <dbReference type="ARBA" id="ARBA00004651"/>
    </source>
</evidence>
<dbReference type="Gene3D" id="1.20.1560.10">
    <property type="entry name" value="ABC transporter type 1, transmembrane domain"/>
    <property type="match status" value="1"/>
</dbReference>
<evidence type="ECO:0000256" key="2">
    <source>
        <dbReference type="ARBA" id="ARBA00022692"/>
    </source>
</evidence>
<evidence type="ECO:0000256" key="4">
    <source>
        <dbReference type="ARBA" id="ARBA00022840"/>
    </source>
</evidence>
<evidence type="ECO:0000259" key="8">
    <source>
        <dbReference type="PROSITE" id="PS50893"/>
    </source>
</evidence>
<keyword evidence="2 7" id="KW-0812">Transmembrane</keyword>
<evidence type="ECO:0000256" key="6">
    <source>
        <dbReference type="ARBA" id="ARBA00023136"/>
    </source>
</evidence>
<keyword evidence="6 7" id="KW-0472">Membrane</keyword>
<evidence type="ECO:0000259" key="9">
    <source>
        <dbReference type="PROSITE" id="PS50929"/>
    </source>
</evidence>
<feature type="transmembrane region" description="Helical" evidence="7">
    <location>
        <begin position="278"/>
        <end position="302"/>
    </location>
</feature>
<dbReference type="InterPro" id="IPR039421">
    <property type="entry name" value="Type_1_exporter"/>
</dbReference>
<evidence type="ECO:0000313" key="11">
    <source>
        <dbReference type="Proteomes" id="UP001344906"/>
    </source>
</evidence>
<feature type="transmembrane region" description="Helical" evidence="7">
    <location>
        <begin position="162"/>
        <end position="180"/>
    </location>
</feature>
<dbReference type="InterPro" id="IPR027417">
    <property type="entry name" value="P-loop_NTPase"/>
</dbReference>
<dbReference type="InterPro" id="IPR017871">
    <property type="entry name" value="ABC_transporter-like_CS"/>
</dbReference>
<keyword evidence="11" id="KW-1185">Reference proteome</keyword>
<protein>
    <submittedName>
        <fullName evidence="10">HlyB/MsbA family ABC transporter</fullName>
    </submittedName>
</protein>
<accession>A0ABQ6FMF6</accession>
<feature type="transmembrane region" description="Helical" evidence="7">
    <location>
        <begin position="186"/>
        <end position="205"/>
    </location>
</feature>
<feature type="transmembrane region" description="Helical" evidence="7">
    <location>
        <begin position="77"/>
        <end position="97"/>
    </location>
</feature>
<dbReference type="InterPro" id="IPR003593">
    <property type="entry name" value="AAA+_ATPase"/>
</dbReference>
<evidence type="ECO:0000313" key="10">
    <source>
        <dbReference type="EMBL" id="GLV53984.1"/>
    </source>
</evidence>
<dbReference type="PANTHER" id="PTHR43394:SF1">
    <property type="entry name" value="ATP-BINDING CASSETTE SUB-FAMILY B MEMBER 10, MITOCHONDRIAL"/>
    <property type="match status" value="1"/>
</dbReference>
<dbReference type="PANTHER" id="PTHR43394">
    <property type="entry name" value="ATP-DEPENDENT PERMEASE MDL1, MITOCHONDRIAL"/>
    <property type="match status" value="1"/>
</dbReference>
<organism evidence="10 11">
    <name type="scientific">Dictyobacter halimunensis</name>
    <dbReference type="NCBI Taxonomy" id="3026934"/>
    <lineage>
        <taxon>Bacteria</taxon>
        <taxon>Bacillati</taxon>
        <taxon>Chloroflexota</taxon>
        <taxon>Ktedonobacteria</taxon>
        <taxon>Ktedonobacterales</taxon>
        <taxon>Dictyobacteraceae</taxon>
        <taxon>Dictyobacter</taxon>
    </lineage>
</organism>
<keyword evidence="4" id="KW-0067">ATP-binding</keyword>
<keyword evidence="3" id="KW-0547">Nucleotide-binding</keyword>
<feature type="domain" description="ABC transporter" evidence="8">
    <location>
        <begin position="369"/>
        <end position="614"/>
    </location>
</feature>
<reference evidence="10 11" key="1">
    <citation type="submission" date="2023-02" db="EMBL/GenBank/DDBJ databases">
        <title>Dictyobacter halimunensis sp. nov., a new member of the class Ktedonobacteria from forest soil in a geothermal area.</title>
        <authorList>
            <person name="Rachmania M.K."/>
            <person name="Ningsih F."/>
            <person name="Sakai Y."/>
            <person name="Yabe S."/>
            <person name="Yokota A."/>
            <person name="Sjamsuridzal W."/>
        </authorList>
    </citation>
    <scope>NUCLEOTIDE SEQUENCE [LARGE SCALE GENOMIC DNA]</scope>
    <source>
        <strain evidence="10 11">S3.2.2.5</strain>
    </source>
</reference>
<gene>
    <name evidence="10" type="ORF">KDH_08350</name>
</gene>
<sequence length="629" mass="71010">MYIYAQRFQRKWRQVQQYVLTLRSLFQLLWRISPAFFCLWLLLTLLTGLLPLVLITLTSALLQVLAQATTVLPTQHAPISSTFFLLLLLFAGANLVAQMLQNVNAVIQELYRARCSNHVQLLLLSKAAEIDLAYFEHPEFHNQMRTAANEAPFRIPMFIDQLMGTITTLTTFVSLSLVLILWQIWIVPVICLASLVLFAVSLHFGSRQVQLIEQRGELEHKKFYFTTLLTSEQAAKEIRLFGLRDFLLQKVRTLLETTYRQDSQLAWRRMWGAGAADLVLTATQLLVLAFTALQTALGYISLGQFNLYMQSILQLVSLLKTLATFQGGMHGSNLFAANLFQFLALSPQVEARRSVSLSPQPVPVRAPRIEFRDVSFRYPGTEQPVLHQVSFTIAPGEAVALVGENGAGKTTLVKLLSGLYEPTEGQILLDNQDIRTLDRTALRAYLSVIFQDYTIYHLSAYENIGVGQVQFIEEVTRLEEAARRSGLERVVQALPEGYETILGRFWEHGHELSGGQQQLVALSRALLRDAPVLLLDEPSAALDIYTERRFFQQLLEERQGLASDARTVIFISHRFATVRRADRILVLEHGRVLEQGTHDALIAQGGRYADMFLLQAEPYGPTDQAIKHG</sequence>
<dbReference type="Pfam" id="PF00005">
    <property type="entry name" value="ABC_tran"/>
    <property type="match status" value="1"/>
</dbReference>
<dbReference type="PROSITE" id="PS50893">
    <property type="entry name" value="ABC_TRANSPORTER_2"/>
    <property type="match status" value="1"/>
</dbReference>
<dbReference type="SUPFAM" id="SSF52540">
    <property type="entry name" value="P-loop containing nucleoside triphosphate hydrolases"/>
    <property type="match status" value="1"/>
</dbReference>
<comment type="subcellular location">
    <subcellularLocation>
        <location evidence="1">Cell membrane</location>
        <topology evidence="1">Multi-pass membrane protein</topology>
    </subcellularLocation>
</comment>
<dbReference type="InterPro" id="IPR011527">
    <property type="entry name" value="ABC1_TM_dom"/>
</dbReference>
<dbReference type="SUPFAM" id="SSF90123">
    <property type="entry name" value="ABC transporter transmembrane region"/>
    <property type="match status" value="1"/>
</dbReference>
<evidence type="ECO:0000256" key="7">
    <source>
        <dbReference type="SAM" id="Phobius"/>
    </source>
</evidence>
<dbReference type="Proteomes" id="UP001344906">
    <property type="component" value="Unassembled WGS sequence"/>
</dbReference>
<comment type="caution">
    <text evidence="10">The sequence shown here is derived from an EMBL/GenBank/DDBJ whole genome shotgun (WGS) entry which is preliminary data.</text>
</comment>
<dbReference type="InterPro" id="IPR003439">
    <property type="entry name" value="ABC_transporter-like_ATP-bd"/>
</dbReference>
<dbReference type="EMBL" id="BSRI01000001">
    <property type="protein sequence ID" value="GLV53984.1"/>
    <property type="molecule type" value="Genomic_DNA"/>
</dbReference>
<dbReference type="PROSITE" id="PS00211">
    <property type="entry name" value="ABC_TRANSPORTER_1"/>
    <property type="match status" value="1"/>
</dbReference>
<dbReference type="InterPro" id="IPR036640">
    <property type="entry name" value="ABC1_TM_sf"/>
</dbReference>
<feature type="domain" description="ABC transmembrane type-1" evidence="9">
    <location>
        <begin position="41"/>
        <end position="331"/>
    </location>
</feature>
<evidence type="ECO:0000256" key="3">
    <source>
        <dbReference type="ARBA" id="ARBA00022741"/>
    </source>
</evidence>
<dbReference type="Gene3D" id="3.40.50.300">
    <property type="entry name" value="P-loop containing nucleotide triphosphate hydrolases"/>
    <property type="match status" value="1"/>
</dbReference>
<dbReference type="RefSeq" id="WP_338247703.1">
    <property type="nucleotide sequence ID" value="NZ_BSRI01000001.1"/>
</dbReference>
<evidence type="ECO:0000256" key="5">
    <source>
        <dbReference type="ARBA" id="ARBA00022989"/>
    </source>
</evidence>
<dbReference type="PROSITE" id="PS50929">
    <property type="entry name" value="ABC_TM1F"/>
    <property type="match status" value="1"/>
</dbReference>
<dbReference type="SMART" id="SM00382">
    <property type="entry name" value="AAA"/>
    <property type="match status" value="1"/>
</dbReference>
<keyword evidence="5 7" id="KW-1133">Transmembrane helix</keyword>